<evidence type="ECO:0000313" key="10">
    <source>
        <dbReference type="Proteomes" id="UP001295740"/>
    </source>
</evidence>
<evidence type="ECO:0000259" key="8">
    <source>
        <dbReference type="Pfam" id="PF01694"/>
    </source>
</evidence>
<evidence type="ECO:0000256" key="6">
    <source>
        <dbReference type="ARBA" id="ARBA00023136"/>
    </source>
</evidence>
<dbReference type="InterPro" id="IPR050925">
    <property type="entry name" value="Rhomboid_protease_S54"/>
</dbReference>
<dbReference type="Pfam" id="PF01694">
    <property type="entry name" value="Rhomboid"/>
    <property type="match status" value="1"/>
</dbReference>
<accession>A0AAI8YFT6</accession>
<dbReference type="EMBL" id="CAUWAG010000004">
    <property type="protein sequence ID" value="CAJ2503030.1"/>
    <property type="molecule type" value="Genomic_DNA"/>
</dbReference>
<organism evidence="9 10">
    <name type="scientific">Anthostomella pinea</name>
    <dbReference type="NCBI Taxonomy" id="933095"/>
    <lineage>
        <taxon>Eukaryota</taxon>
        <taxon>Fungi</taxon>
        <taxon>Dikarya</taxon>
        <taxon>Ascomycota</taxon>
        <taxon>Pezizomycotina</taxon>
        <taxon>Sordariomycetes</taxon>
        <taxon>Xylariomycetidae</taxon>
        <taxon>Xylariales</taxon>
        <taxon>Xylariaceae</taxon>
        <taxon>Anthostomella</taxon>
    </lineage>
</organism>
<keyword evidence="3 7" id="KW-0812">Transmembrane</keyword>
<evidence type="ECO:0000256" key="4">
    <source>
        <dbReference type="ARBA" id="ARBA00022801"/>
    </source>
</evidence>
<feature type="transmembrane region" description="Helical" evidence="7">
    <location>
        <begin position="165"/>
        <end position="186"/>
    </location>
</feature>
<gene>
    <name evidence="9" type="ORF">KHLLAP_LOCUS3498</name>
</gene>
<keyword evidence="10" id="KW-1185">Reference proteome</keyword>
<comment type="caution">
    <text evidence="9">The sequence shown here is derived from an EMBL/GenBank/DDBJ whole genome shotgun (WGS) entry which is preliminary data.</text>
</comment>
<evidence type="ECO:0000256" key="3">
    <source>
        <dbReference type="ARBA" id="ARBA00022692"/>
    </source>
</evidence>
<dbReference type="GO" id="GO:0004252">
    <property type="term" value="F:serine-type endopeptidase activity"/>
    <property type="evidence" value="ECO:0007669"/>
    <property type="project" value="InterPro"/>
</dbReference>
<sequence>MDRVPDPHTSFRHFFTWGLVGANALVFLSWQDLNIHTLDSIYHAQPTRDSNSNNKRSRFSLLRRQKFIKENFLLSQRNLRQGRWWTALTSAISHRDPVHLLTNMAALTTYARLALQHCGLSPYAVIMLTLGSAAAGSVATLTDWKRKGFGAGHSLQEGGGRYSRVEVAAHGASVMICGMGVAVTALRPWTRVVLVPLPVVLPLWVVTTGLLMWDYANVESATSCVGHACHLGGAAFGVLFLGC</sequence>
<name>A0AAI8YFT6_9PEZI</name>
<evidence type="ECO:0000256" key="5">
    <source>
        <dbReference type="ARBA" id="ARBA00022989"/>
    </source>
</evidence>
<comment type="similarity">
    <text evidence="2">Belongs to the peptidase S54 family.</text>
</comment>
<dbReference type="Proteomes" id="UP001295740">
    <property type="component" value="Unassembled WGS sequence"/>
</dbReference>
<evidence type="ECO:0000256" key="7">
    <source>
        <dbReference type="SAM" id="Phobius"/>
    </source>
</evidence>
<reference evidence="9" key="1">
    <citation type="submission" date="2023-10" db="EMBL/GenBank/DDBJ databases">
        <authorList>
            <person name="Hackl T."/>
        </authorList>
    </citation>
    <scope>NUCLEOTIDE SEQUENCE</scope>
</reference>
<dbReference type="SUPFAM" id="SSF144091">
    <property type="entry name" value="Rhomboid-like"/>
    <property type="match status" value="1"/>
</dbReference>
<feature type="transmembrane region" description="Helical" evidence="7">
    <location>
        <begin position="123"/>
        <end position="144"/>
    </location>
</feature>
<dbReference type="PANTHER" id="PTHR43731:SF14">
    <property type="entry name" value="PRESENILIN-ASSOCIATED RHOMBOID-LIKE PROTEIN, MITOCHONDRIAL"/>
    <property type="match status" value="1"/>
</dbReference>
<keyword evidence="6 7" id="KW-0472">Membrane</keyword>
<protein>
    <submittedName>
        <fullName evidence="9">Uu.00g104240.m01.CDS01</fullName>
    </submittedName>
</protein>
<feature type="transmembrane region" description="Helical" evidence="7">
    <location>
        <begin position="12"/>
        <end position="30"/>
    </location>
</feature>
<proteinExistence type="inferred from homology"/>
<dbReference type="PANTHER" id="PTHR43731">
    <property type="entry name" value="RHOMBOID PROTEASE"/>
    <property type="match status" value="1"/>
</dbReference>
<dbReference type="InterPro" id="IPR035952">
    <property type="entry name" value="Rhomboid-like_sf"/>
</dbReference>
<evidence type="ECO:0000256" key="2">
    <source>
        <dbReference type="ARBA" id="ARBA00009045"/>
    </source>
</evidence>
<dbReference type="Gene3D" id="1.20.1540.10">
    <property type="entry name" value="Rhomboid-like"/>
    <property type="match status" value="1"/>
</dbReference>
<dbReference type="GO" id="GO:0006465">
    <property type="term" value="P:signal peptide processing"/>
    <property type="evidence" value="ECO:0007669"/>
    <property type="project" value="TreeGrafter"/>
</dbReference>
<keyword evidence="4" id="KW-0378">Hydrolase</keyword>
<dbReference type="GO" id="GO:0016020">
    <property type="term" value="C:membrane"/>
    <property type="evidence" value="ECO:0007669"/>
    <property type="project" value="UniProtKB-SubCell"/>
</dbReference>
<evidence type="ECO:0000313" key="9">
    <source>
        <dbReference type="EMBL" id="CAJ2503030.1"/>
    </source>
</evidence>
<feature type="domain" description="Peptidase S54 rhomboid" evidence="8">
    <location>
        <begin position="82"/>
        <end position="240"/>
    </location>
</feature>
<feature type="transmembrane region" description="Helical" evidence="7">
    <location>
        <begin position="192"/>
        <end position="213"/>
    </location>
</feature>
<comment type="subcellular location">
    <subcellularLocation>
        <location evidence="1">Membrane</location>
        <topology evidence="1">Multi-pass membrane protein</topology>
    </subcellularLocation>
</comment>
<evidence type="ECO:0000256" key="1">
    <source>
        <dbReference type="ARBA" id="ARBA00004141"/>
    </source>
</evidence>
<dbReference type="InterPro" id="IPR022764">
    <property type="entry name" value="Peptidase_S54_rhomboid_dom"/>
</dbReference>
<keyword evidence="5 7" id="KW-1133">Transmembrane helix</keyword>
<dbReference type="AlphaFoldDB" id="A0AAI8YFT6"/>